<protein>
    <submittedName>
        <fullName evidence="3">Uncharacterized protein</fullName>
    </submittedName>
</protein>
<dbReference type="Gene3D" id="3.10.20.90">
    <property type="entry name" value="Phosphatidylinositol 3-kinase Catalytic Subunit, Chain A, domain 1"/>
    <property type="match status" value="1"/>
</dbReference>
<accession>A0A814IP31</accession>
<comment type="caution">
    <text evidence="3">The sequence shown here is derived from an EMBL/GenBank/DDBJ whole genome shotgun (WGS) entry which is preliminary data.</text>
</comment>
<sequence>MDLEVEIPIWYNGKMKWISNLTTRSTCSDVIQAVLSSDDNHSPQVHESYVLYESWRGVERPLKARCRLLKLWNSWAGESHNVTLTLRNYHQASTSTYRVRQPEKKFKRHPKRTETNHSMFPYLNLYRSIINTQTQLEYQQKLISSLMADIEQETRLDFNQDDFTRILSDVNQTLIISRKLNEQSEELDENINLATKEIDQKQHLLDELELDYALDQNIDIDSLDDDNEQEQSPFTFEQERVSTKDISPSPKKTRTVFSRPTAIVEPSLSIRKSKSFSDHPFKNRTTTHSYSTSSSSSPHHHHHPWSFSTNDESDTGISSFNSIDEQLVTLV</sequence>
<keyword evidence="1" id="KW-0175">Coiled coil</keyword>
<feature type="region of interest" description="Disordered" evidence="2">
    <location>
        <begin position="223"/>
        <end position="258"/>
    </location>
</feature>
<evidence type="ECO:0000313" key="3">
    <source>
        <dbReference type="EMBL" id="CAF1027036.1"/>
    </source>
</evidence>
<dbReference type="PANTHER" id="PTHR15286:SF1">
    <property type="entry name" value="FI07216P"/>
    <property type="match status" value="1"/>
</dbReference>
<dbReference type="PANTHER" id="PTHR15286">
    <property type="entry name" value="RAS-ASSOCIATING DOMAIN CONTAINING PROTEIN"/>
    <property type="match status" value="1"/>
</dbReference>
<feature type="coiled-coil region" evidence="1">
    <location>
        <begin position="177"/>
        <end position="211"/>
    </location>
</feature>
<dbReference type="EMBL" id="CAJNOJ010000070">
    <property type="protein sequence ID" value="CAF1027036.1"/>
    <property type="molecule type" value="Genomic_DNA"/>
</dbReference>
<dbReference type="Proteomes" id="UP000663852">
    <property type="component" value="Unassembled WGS sequence"/>
</dbReference>
<name>A0A814IP31_ADIRI</name>
<dbReference type="CDD" id="cd16123">
    <property type="entry name" value="RA_RASSF7_like"/>
    <property type="match status" value="1"/>
</dbReference>
<gene>
    <name evidence="3" type="ORF">EDS130_LOCUS16204</name>
</gene>
<dbReference type="InterPro" id="IPR033593">
    <property type="entry name" value="N-RASSF"/>
</dbReference>
<proteinExistence type="predicted"/>
<reference evidence="3" key="1">
    <citation type="submission" date="2021-02" db="EMBL/GenBank/DDBJ databases">
        <authorList>
            <person name="Nowell W R."/>
        </authorList>
    </citation>
    <scope>NUCLEOTIDE SEQUENCE</scope>
</reference>
<evidence type="ECO:0000313" key="4">
    <source>
        <dbReference type="Proteomes" id="UP000663852"/>
    </source>
</evidence>
<feature type="region of interest" description="Disordered" evidence="2">
    <location>
        <begin position="274"/>
        <end position="313"/>
    </location>
</feature>
<dbReference type="AlphaFoldDB" id="A0A814IP31"/>
<feature type="compositionally biased region" description="Low complexity" evidence="2">
    <location>
        <begin position="286"/>
        <end position="297"/>
    </location>
</feature>
<dbReference type="SUPFAM" id="SSF54236">
    <property type="entry name" value="Ubiquitin-like"/>
    <property type="match status" value="1"/>
</dbReference>
<evidence type="ECO:0000256" key="1">
    <source>
        <dbReference type="SAM" id="Coils"/>
    </source>
</evidence>
<evidence type="ECO:0000256" key="2">
    <source>
        <dbReference type="SAM" id="MobiDB-lite"/>
    </source>
</evidence>
<dbReference type="OrthoDB" id="10034447at2759"/>
<organism evidence="3 4">
    <name type="scientific">Adineta ricciae</name>
    <name type="common">Rotifer</name>
    <dbReference type="NCBI Taxonomy" id="249248"/>
    <lineage>
        <taxon>Eukaryota</taxon>
        <taxon>Metazoa</taxon>
        <taxon>Spiralia</taxon>
        <taxon>Gnathifera</taxon>
        <taxon>Rotifera</taxon>
        <taxon>Eurotatoria</taxon>
        <taxon>Bdelloidea</taxon>
        <taxon>Adinetida</taxon>
        <taxon>Adinetidae</taxon>
        <taxon>Adineta</taxon>
    </lineage>
</organism>
<dbReference type="InterPro" id="IPR029071">
    <property type="entry name" value="Ubiquitin-like_domsf"/>
</dbReference>